<reference evidence="2 3" key="1">
    <citation type="submission" date="2024-09" db="EMBL/GenBank/DDBJ databases">
        <authorList>
            <person name="Sun Q."/>
            <person name="Mori K."/>
        </authorList>
    </citation>
    <scope>NUCLEOTIDE SEQUENCE [LARGE SCALE GENOMIC DNA]</scope>
    <source>
        <strain evidence="2 3">TISTR 1856</strain>
    </source>
</reference>
<proteinExistence type="predicted"/>
<evidence type="ECO:0000313" key="3">
    <source>
        <dbReference type="Proteomes" id="UP001589748"/>
    </source>
</evidence>
<evidence type="ECO:0000313" key="2">
    <source>
        <dbReference type="EMBL" id="MFB9377939.1"/>
    </source>
</evidence>
<keyword evidence="1" id="KW-0472">Membrane</keyword>
<comment type="caution">
    <text evidence="2">The sequence shown here is derived from an EMBL/GenBank/DDBJ whole genome shotgun (WGS) entry which is preliminary data.</text>
</comment>
<accession>A0ABV5LV41</accession>
<keyword evidence="1" id="KW-0812">Transmembrane</keyword>
<keyword evidence="1" id="KW-1133">Transmembrane helix</keyword>
<organism evidence="2 3">
    <name type="scientific">Kineococcus gynurae</name>
    <dbReference type="NCBI Taxonomy" id="452979"/>
    <lineage>
        <taxon>Bacteria</taxon>
        <taxon>Bacillati</taxon>
        <taxon>Actinomycetota</taxon>
        <taxon>Actinomycetes</taxon>
        <taxon>Kineosporiales</taxon>
        <taxon>Kineosporiaceae</taxon>
        <taxon>Kineococcus</taxon>
    </lineage>
</organism>
<protein>
    <submittedName>
        <fullName evidence="2">Uncharacterized protein</fullName>
    </submittedName>
</protein>
<keyword evidence="3" id="KW-1185">Reference proteome</keyword>
<dbReference type="RefSeq" id="WP_380137652.1">
    <property type="nucleotide sequence ID" value="NZ_JBHLUI010000008.1"/>
</dbReference>
<gene>
    <name evidence="2" type="ORF">ACFFVI_13285</name>
</gene>
<feature type="transmembrane region" description="Helical" evidence="1">
    <location>
        <begin position="20"/>
        <end position="38"/>
    </location>
</feature>
<sequence length="40" mass="3807">MIDLPPAAPPAPAPRPGPPGVALVGVVPLAALALWALGTA</sequence>
<name>A0ABV5LV41_9ACTN</name>
<dbReference type="Proteomes" id="UP001589748">
    <property type="component" value="Unassembled WGS sequence"/>
</dbReference>
<dbReference type="EMBL" id="JBHMDM010000007">
    <property type="protein sequence ID" value="MFB9377939.1"/>
    <property type="molecule type" value="Genomic_DNA"/>
</dbReference>
<evidence type="ECO:0000256" key="1">
    <source>
        <dbReference type="SAM" id="Phobius"/>
    </source>
</evidence>